<dbReference type="EMBL" id="ML145527">
    <property type="protein sequence ID" value="TBU50963.1"/>
    <property type="molecule type" value="Genomic_DNA"/>
</dbReference>
<evidence type="ECO:0000313" key="3">
    <source>
        <dbReference type="Proteomes" id="UP000292082"/>
    </source>
</evidence>
<protein>
    <submittedName>
        <fullName evidence="2">Uncharacterized protein</fullName>
    </submittedName>
</protein>
<sequence length="250" mass="28393">MKKLAARDFEQILQCAMPVFEGLLPEPYNSLILDLIFELSMWHAFAKLSLHTDTTLSKFQAVTVSLGKAMRAFVSRVCPFFDTKELPRETQSRQRRKAASAQNVPGGRAAPSEDDSSPKIKSFNVNTIKYHRLGDYVRMVRQTGTSDNSNTQTVAAEVRRQAVLDRIHRGIPVSSTRRRTRATPTTKTRRRHDIRVQFEEDQPLSATVFTDHHHMSIEQRYPQDIGEFLHANAGDPACKVCTCWSHRAAI</sequence>
<reference evidence="2 3" key="1">
    <citation type="submission" date="2019-01" db="EMBL/GenBank/DDBJ databases">
        <title>Draft genome sequences of three monokaryotic isolates of the white-rot basidiomycete fungus Dichomitus squalens.</title>
        <authorList>
            <consortium name="DOE Joint Genome Institute"/>
            <person name="Lopez S.C."/>
            <person name="Andreopoulos B."/>
            <person name="Pangilinan J."/>
            <person name="Lipzen A."/>
            <person name="Riley R."/>
            <person name="Ahrendt S."/>
            <person name="Ng V."/>
            <person name="Barry K."/>
            <person name="Daum C."/>
            <person name="Grigoriev I.V."/>
            <person name="Hilden K.S."/>
            <person name="Makela M.R."/>
            <person name="de Vries R.P."/>
        </authorList>
    </citation>
    <scope>NUCLEOTIDE SEQUENCE [LARGE SCALE GENOMIC DNA]</scope>
    <source>
        <strain evidence="2 3">CBS 464.89</strain>
    </source>
</reference>
<feature type="region of interest" description="Disordered" evidence="1">
    <location>
        <begin position="88"/>
        <end position="121"/>
    </location>
</feature>
<evidence type="ECO:0000256" key="1">
    <source>
        <dbReference type="SAM" id="MobiDB-lite"/>
    </source>
</evidence>
<proteinExistence type="predicted"/>
<evidence type="ECO:0000313" key="2">
    <source>
        <dbReference type="EMBL" id="TBU50963.1"/>
    </source>
</evidence>
<dbReference type="STRING" id="114155.A0A4V2K652"/>
<dbReference type="Proteomes" id="UP000292082">
    <property type="component" value="Unassembled WGS sequence"/>
</dbReference>
<organism evidence="2 3">
    <name type="scientific">Dichomitus squalens</name>
    <dbReference type="NCBI Taxonomy" id="114155"/>
    <lineage>
        <taxon>Eukaryota</taxon>
        <taxon>Fungi</taxon>
        <taxon>Dikarya</taxon>
        <taxon>Basidiomycota</taxon>
        <taxon>Agaricomycotina</taxon>
        <taxon>Agaricomycetes</taxon>
        <taxon>Polyporales</taxon>
        <taxon>Polyporaceae</taxon>
        <taxon>Dichomitus</taxon>
    </lineage>
</organism>
<dbReference type="AlphaFoldDB" id="A0A4V2K652"/>
<gene>
    <name evidence="2" type="ORF">BD310DRAFT_495884</name>
</gene>
<accession>A0A4V2K652</accession>
<keyword evidence="3" id="KW-1185">Reference proteome</keyword>
<name>A0A4V2K652_9APHY</name>